<dbReference type="AlphaFoldDB" id="A0A2V4VLM4"/>
<reference evidence="2 3" key="1">
    <citation type="submission" date="2018-06" db="EMBL/GenBank/DDBJ databases">
        <title>Genomic Encyclopedia of Type Strains, Phase III (KMG-III): the genomes of soil and plant-associated and newly described type strains.</title>
        <authorList>
            <person name="Whitman W."/>
        </authorList>
    </citation>
    <scope>NUCLEOTIDE SEQUENCE [LARGE SCALE GENOMIC DNA]</scope>
    <source>
        <strain evidence="2 3">CECT 7022</strain>
    </source>
</reference>
<feature type="transmembrane region" description="Helical" evidence="1">
    <location>
        <begin position="7"/>
        <end position="32"/>
    </location>
</feature>
<feature type="transmembrane region" description="Helical" evidence="1">
    <location>
        <begin position="52"/>
        <end position="69"/>
    </location>
</feature>
<evidence type="ECO:0000313" key="2">
    <source>
        <dbReference type="EMBL" id="PYE47192.1"/>
    </source>
</evidence>
<proteinExistence type="predicted"/>
<protein>
    <submittedName>
        <fullName evidence="2">Uncharacterized protein</fullName>
    </submittedName>
</protein>
<comment type="caution">
    <text evidence="2">The sequence shown here is derived from an EMBL/GenBank/DDBJ whole genome shotgun (WGS) entry which is preliminary data.</text>
</comment>
<feature type="transmembrane region" description="Helical" evidence="1">
    <location>
        <begin position="81"/>
        <end position="98"/>
    </location>
</feature>
<evidence type="ECO:0000313" key="3">
    <source>
        <dbReference type="Proteomes" id="UP000247790"/>
    </source>
</evidence>
<keyword evidence="1" id="KW-0812">Transmembrane</keyword>
<keyword evidence="1" id="KW-0472">Membrane</keyword>
<sequence>MNFILRIILPIFVSILSIGGGGLFAYFLLILILSVDGGGFRIFIGPPKSQTLLILALILLPFVIAVYILNKKKQNAIKKTIIASFVASFVMSFILIPYQSAILDFFKTPSKHVQSEIRSQVQQVIDRNQLPFVIDQKESESWTDDEVVRTVVYLRKIQEGDIEKNEVRAFIGTAFETDVKLVFNDQLVVNYVTVIIDKGKEVDCTNESYCK</sequence>
<organism evidence="2 3">
    <name type="scientific">Paenibacillus barcinonensis</name>
    <dbReference type="NCBI Taxonomy" id="198119"/>
    <lineage>
        <taxon>Bacteria</taxon>
        <taxon>Bacillati</taxon>
        <taxon>Bacillota</taxon>
        <taxon>Bacilli</taxon>
        <taxon>Bacillales</taxon>
        <taxon>Paenibacillaceae</taxon>
        <taxon>Paenibacillus</taxon>
    </lineage>
</organism>
<dbReference type="Proteomes" id="UP000247790">
    <property type="component" value="Unassembled WGS sequence"/>
</dbReference>
<evidence type="ECO:0000256" key="1">
    <source>
        <dbReference type="SAM" id="Phobius"/>
    </source>
</evidence>
<dbReference type="EMBL" id="QJSW01000015">
    <property type="protein sequence ID" value="PYE47192.1"/>
    <property type="molecule type" value="Genomic_DNA"/>
</dbReference>
<keyword evidence="1" id="KW-1133">Transmembrane helix</keyword>
<name>A0A2V4VLM4_PAEBA</name>
<gene>
    <name evidence="2" type="ORF">DFQ00_11541</name>
</gene>
<accession>A0A2V4VLM4</accession>